<keyword evidence="7" id="KW-1185">Reference proteome</keyword>
<keyword evidence="3" id="KW-1133">Transmembrane helix</keyword>
<dbReference type="PANTHER" id="PTHR28154:SF1">
    <property type="entry name" value="CELL WALL SYNTHESIS PROTEIN KNH1-RELATED"/>
    <property type="match status" value="1"/>
</dbReference>
<name>A0A0F4G7A8_9PEZI</name>
<feature type="region of interest" description="Disordered" evidence="2">
    <location>
        <begin position="322"/>
        <end position="369"/>
    </location>
</feature>
<dbReference type="Proteomes" id="UP000033647">
    <property type="component" value="Unassembled WGS sequence"/>
</dbReference>
<evidence type="ECO:0000256" key="3">
    <source>
        <dbReference type="SAM" id="Phobius"/>
    </source>
</evidence>
<dbReference type="GO" id="GO:0006078">
    <property type="term" value="P:(1-&gt;6)-beta-D-glucan biosynthetic process"/>
    <property type="evidence" value="ECO:0007669"/>
    <property type="project" value="InterPro"/>
</dbReference>
<keyword evidence="3" id="KW-0472">Membrane</keyword>
<feature type="chain" id="PRO_5002468429" description="Yeast cell wall synthesis Kre9/Knh1-like N-terminal domain-containing protein" evidence="4">
    <location>
        <begin position="30"/>
        <end position="369"/>
    </location>
</feature>
<dbReference type="Pfam" id="PF10342">
    <property type="entry name" value="Kre9_KNH"/>
    <property type="match status" value="1"/>
</dbReference>
<evidence type="ECO:0000256" key="1">
    <source>
        <dbReference type="ARBA" id="ARBA00022729"/>
    </source>
</evidence>
<organism evidence="6 7">
    <name type="scientific">Zymoseptoria brevis</name>
    <dbReference type="NCBI Taxonomy" id="1047168"/>
    <lineage>
        <taxon>Eukaryota</taxon>
        <taxon>Fungi</taxon>
        <taxon>Dikarya</taxon>
        <taxon>Ascomycota</taxon>
        <taxon>Pezizomycotina</taxon>
        <taxon>Dothideomycetes</taxon>
        <taxon>Dothideomycetidae</taxon>
        <taxon>Mycosphaerellales</taxon>
        <taxon>Mycosphaerellaceae</taxon>
        <taxon>Zymoseptoria</taxon>
    </lineage>
</organism>
<keyword evidence="3" id="KW-0812">Transmembrane</keyword>
<dbReference type="InterPro" id="IPR018466">
    <property type="entry name" value="Kre9/Knh1-like_N"/>
</dbReference>
<keyword evidence="1 4" id="KW-0732">Signal</keyword>
<feature type="transmembrane region" description="Helical" evidence="3">
    <location>
        <begin position="212"/>
        <end position="236"/>
    </location>
</feature>
<protein>
    <recommendedName>
        <fullName evidence="5">Yeast cell wall synthesis Kre9/Knh1-like N-terminal domain-containing protein</fullName>
    </recommendedName>
</protein>
<evidence type="ECO:0000256" key="2">
    <source>
        <dbReference type="SAM" id="MobiDB-lite"/>
    </source>
</evidence>
<evidence type="ECO:0000313" key="7">
    <source>
        <dbReference type="Proteomes" id="UP000033647"/>
    </source>
</evidence>
<evidence type="ECO:0000259" key="5">
    <source>
        <dbReference type="Pfam" id="PF10342"/>
    </source>
</evidence>
<dbReference type="GO" id="GO:0005576">
    <property type="term" value="C:extracellular region"/>
    <property type="evidence" value="ECO:0007669"/>
    <property type="project" value="TreeGrafter"/>
</dbReference>
<dbReference type="OrthoDB" id="2432613at2759"/>
<dbReference type="PANTHER" id="PTHR28154">
    <property type="entry name" value="CELL WALL SYNTHESIS PROTEIN KNH1-RELATED"/>
    <property type="match status" value="1"/>
</dbReference>
<proteinExistence type="predicted"/>
<feature type="signal peptide" evidence="4">
    <location>
        <begin position="1"/>
        <end position="29"/>
    </location>
</feature>
<evidence type="ECO:0000256" key="4">
    <source>
        <dbReference type="SAM" id="SignalP"/>
    </source>
</evidence>
<dbReference type="GO" id="GO:0042546">
    <property type="term" value="P:cell wall biogenesis"/>
    <property type="evidence" value="ECO:0007669"/>
    <property type="project" value="InterPro"/>
</dbReference>
<dbReference type="InterPro" id="IPR045328">
    <property type="entry name" value="Kre9/Knh1"/>
</dbReference>
<feature type="compositionally biased region" description="Low complexity" evidence="2">
    <location>
        <begin position="174"/>
        <end position="190"/>
    </location>
</feature>
<dbReference type="EMBL" id="LAFY01004325">
    <property type="protein sequence ID" value="KJX93204.1"/>
    <property type="molecule type" value="Genomic_DNA"/>
</dbReference>
<feature type="region of interest" description="Disordered" evidence="2">
    <location>
        <begin position="174"/>
        <end position="206"/>
    </location>
</feature>
<evidence type="ECO:0000313" key="6">
    <source>
        <dbReference type="EMBL" id="KJX93204.1"/>
    </source>
</evidence>
<dbReference type="AlphaFoldDB" id="A0A0F4G7A8"/>
<reference evidence="6 7" key="1">
    <citation type="submission" date="2015-03" db="EMBL/GenBank/DDBJ databases">
        <title>RNA-seq based gene annotation and comparative genomics of four Zymoseptoria species reveal species-specific pathogenicity related genes and transposable element activity.</title>
        <authorList>
            <person name="Grandaubert J."/>
            <person name="Bhattacharyya A."/>
            <person name="Stukenbrock E.H."/>
        </authorList>
    </citation>
    <scope>NUCLEOTIDE SEQUENCE [LARGE SCALE GENOMIC DNA]</scope>
    <source>
        <strain evidence="6 7">Zb18110</strain>
    </source>
</reference>
<dbReference type="GO" id="GO:0031505">
    <property type="term" value="P:fungal-type cell wall organization"/>
    <property type="evidence" value="ECO:0007669"/>
    <property type="project" value="TreeGrafter"/>
</dbReference>
<gene>
    <name evidence="6" type="ORF">TI39_contig4366g00002</name>
</gene>
<feature type="domain" description="Yeast cell wall synthesis Kre9/Knh1-like N-terminal" evidence="5">
    <location>
        <begin position="37"/>
        <end position="139"/>
    </location>
</feature>
<accession>A0A0F4G7A8</accession>
<sequence length="369" mass="39391">MHSAMLHDTHFRSALFLLSASLILPTAHAGLGITFVTPAAGSTWPAGPFTVSWQDSHSTPSMSDLVSYTLTLLIGGNSDTTSQTIRTIGEPNSPVSDGKAVADIPANVSASSQNGFYLKMVANTTSGSEIVNYSNRFTLIGLNGTTDEIYLAAAQAANGANDVPAAYSIVSPTTTSSSSSATSTPTSTAPASPPPPPTSDRDPEKGSTGVNVGLVIGGIFAIIGFISIIIWILLFIRRRRSRKSAKNLSAKEASANRRTQILLDYKAELSADNEMRRSQTAEELSPDAEMFEMEGQRQRAVEMQAKRDTVRYELQGSVVELEAGSGRSSRLAGEEDGSRAGRFSWRQSLQRLSGDNRRSRDVQPPPPPV</sequence>
<comment type="caution">
    <text evidence="6">The sequence shown here is derived from an EMBL/GenBank/DDBJ whole genome shotgun (WGS) entry which is preliminary data.</text>
</comment>